<evidence type="ECO:0000256" key="2">
    <source>
        <dbReference type="ARBA" id="ARBA00012438"/>
    </source>
</evidence>
<dbReference type="PANTHER" id="PTHR24421">
    <property type="entry name" value="NITRATE/NITRITE SENSOR PROTEIN NARX-RELATED"/>
    <property type="match status" value="1"/>
</dbReference>
<evidence type="ECO:0000313" key="10">
    <source>
        <dbReference type="Proteomes" id="UP000301751"/>
    </source>
</evidence>
<dbReference type="InterPro" id="IPR036890">
    <property type="entry name" value="HATPase_C_sf"/>
</dbReference>
<evidence type="ECO:0000256" key="7">
    <source>
        <dbReference type="SAM" id="Phobius"/>
    </source>
</evidence>
<dbReference type="InterPro" id="IPR005467">
    <property type="entry name" value="His_kinase_dom"/>
</dbReference>
<keyword evidence="10" id="KW-1185">Reference proteome</keyword>
<proteinExistence type="predicted"/>
<dbReference type="PANTHER" id="PTHR24421:SF10">
    <property type="entry name" value="NITRATE_NITRITE SENSOR PROTEIN NARQ"/>
    <property type="match status" value="1"/>
</dbReference>
<evidence type="ECO:0000256" key="3">
    <source>
        <dbReference type="ARBA" id="ARBA00022679"/>
    </source>
</evidence>
<feature type="transmembrane region" description="Helical" evidence="7">
    <location>
        <begin position="45"/>
        <end position="64"/>
    </location>
</feature>
<feature type="transmembrane region" description="Helical" evidence="7">
    <location>
        <begin position="237"/>
        <end position="256"/>
    </location>
</feature>
<feature type="transmembrane region" description="Helical" evidence="7">
    <location>
        <begin position="352"/>
        <end position="376"/>
    </location>
</feature>
<dbReference type="EC" id="2.7.13.3" evidence="2"/>
<evidence type="ECO:0000313" key="9">
    <source>
        <dbReference type="EMBL" id="GCL63354.1"/>
    </source>
</evidence>
<dbReference type="CDD" id="cd16917">
    <property type="entry name" value="HATPase_UhpB-NarQ-NarX-like"/>
    <property type="match status" value="1"/>
</dbReference>
<gene>
    <name evidence="9" type="ORF">AQPW35_24350</name>
</gene>
<feature type="transmembrane region" description="Helical" evidence="7">
    <location>
        <begin position="268"/>
        <end position="285"/>
    </location>
</feature>
<feature type="transmembrane region" description="Helical" evidence="7">
    <location>
        <begin position="171"/>
        <end position="195"/>
    </location>
</feature>
<dbReference type="Proteomes" id="UP000301751">
    <property type="component" value="Unassembled WGS sequence"/>
</dbReference>
<dbReference type="InterPro" id="IPR003594">
    <property type="entry name" value="HATPase_dom"/>
</dbReference>
<name>A0A480AP67_9BURK</name>
<dbReference type="SUPFAM" id="SSF55874">
    <property type="entry name" value="ATPase domain of HSP90 chaperone/DNA topoisomerase II/histidine kinase"/>
    <property type="match status" value="1"/>
</dbReference>
<evidence type="ECO:0000256" key="5">
    <source>
        <dbReference type="ARBA" id="ARBA00023012"/>
    </source>
</evidence>
<accession>A0A480AP67</accession>
<dbReference type="SMART" id="SM00387">
    <property type="entry name" value="HATPase_c"/>
    <property type="match status" value="1"/>
</dbReference>
<dbReference type="Pfam" id="PF02518">
    <property type="entry name" value="HATPase_c"/>
    <property type="match status" value="1"/>
</dbReference>
<keyword evidence="3" id="KW-0808">Transferase</keyword>
<dbReference type="GO" id="GO:0004673">
    <property type="term" value="F:protein histidine kinase activity"/>
    <property type="evidence" value="ECO:0007669"/>
    <property type="project" value="UniProtKB-EC"/>
</dbReference>
<keyword evidence="7" id="KW-1133">Transmembrane helix</keyword>
<dbReference type="OrthoDB" id="8697484at2"/>
<feature type="region of interest" description="Disordered" evidence="6">
    <location>
        <begin position="1"/>
        <end position="38"/>
    </location>
</feature>
<evidence type="ECO:0000259" key="8">
    <source>
        <dbReference type="PROSITE" id="PS50109"/>
    </source>
</evidence>
<comment type="catalytic activity">
    <reaction evidence="1">
        <text>ATP + protein L-histidine = ADP + protein N-phospho-L-histidine.</text>
        <dbReference type="EC" id="2.7.13.3"/>
    </reaction>
</comment>
<organism evidence="9 10">
    <name type="scientific">Pseudaquabacterium pictum</name>
    <dbReference type="NCBI Taxonomy" id="2315236"/>
    <lineage>
        <taxon>Bacteria</taxon>
        <taxon>Pseudomonadati</taxon>
        <taxon>Pseudomonadota</taxon>
        <taxon>Betaproteobacteria</taxon>
        <taxon>Burkholderiales</taxon>
        <taxon>Sphaerotilaceae</taxon>
        <taxon>Pseudaquabacterium</taxon>
    </lineage>
</organism>
<feature type="transmembrane region" description="Helical" evidence="7">
    <location>
        <begin position="324"/>
        <end position="346"/>
    </location>
</feature>
<feature type="compositionally biased region" description="Low complexity" evidence="6">
    <location>
        <begin position="1"/>
        <end position="13"/>
    </location>
</feature>
<dbReference type="InterPro" id="IPR050482">
    <property type="entry name" value="Sensor_HK_TwoCompSys"/>
</dbReference>
<feature type="transmembrane region" description="Helical" evidence="7">
    <location>
        <begin position="414"/>
        <end position="431"/>
    </location>
</feature>
<dbReference type="Gene3D" id="3.30.565.10">
    <property type="entry name" value="Histidine kinase-like ATPase, C-terminal domain"/>
    <property type="match status" value="1"/>
</dbReference>
<dbReference type="EMBL" id="BJCL01000005">
    <property type="protein sequence ID" value="GCL63354.1"/>
    <property type="molecule type" value="Genomic_DNA"/>
</dbReference>
<feature type="transmembrane region" description="Helical" evidence="7">
    <location>
        <begin position="207"/>
        <end position="225"/>
    </location>
</feature>
<sequence>MAVVAPLPTTGPDAGPPPDSEWVDTAVGGGRRTRPHPPADRVRRLLWLGLLGAAVVALWLRMLASEPHLPLHLHDAGGGRLTLLAGSDAATLPAAGQRLQALVLPDGRRLAASPALLPHSPRWVADDAARQDLLALRSWLGQALRQPQVLAQFDGGLQLAVAPRPRGLGGLGALCWAVCALALALYLAAAVALLAQPGRAAQLYMGLAVAQCLNLLLIAAGSLPGLGVPAGLEQADLAWRLTLDLVTAAGLVHVLLLYPRRHPWSRPLAPLAWAVALSTLVWLLVGQQAGLWWWAQGVLLLAGLAAALVLRRRRGQPRHPLARLLQRLVLAATATLLLSSLALALAGDESRIPGPLAALGALAWTVFLASLLMLGPFLSRSRQVLREFALLAGVSTVAASLTLLFLAIFGLHPLAALGLALVVSLGVYLAARPWVLQQLAGPGPRNAERMFDSVYRAARALEQSPDEAVQQLGTLLREVFDPLEVARSQRSASRVRVAADGTTLVVPVPQLPGQPSGALVLRHAQQGRRLFTQADGLLCERLLEQLGRAVAYDRAVEHGRAEERARIAQDLHDDIGARLLTLMYKAPNEEIEEYIRHTLQDLKTLTRGLAAGNQRLSHAAAEWKADITQRLNAAGCSLHWSFSADRDITLTAVQWSGLTRVLRELVNNIITHAQASQVEISVHFDRGRLALQVSDDGIGQQPAAWAHGLGLGGVRKRVKLLGGQVGWEVRTPQGIRCSVQAPLSPGSGEPPPR</sequence>
<keyword evidence="7" id="KW-0812">Transmembrane</keyword>
<comment type="caution">
    <text evidence="9">The sequence shown here is derived from an EMBL/GenBank/DDBJ whole genome shotgun (WGS) entry which is preliminary data.</text>
</comment>
<protein>
    <recommendedName>
        <fullName evidence="2">histidine kinase</fullName>
        <ecNumber evidence="2">2.7.13.3</ecNumber>
    </recommendedName>
</protein>
<keyword evidence="5" id="KW-0902">Two-component regulatory system</keyword>
<evidence type="ECO:0000256" key="6">
    <source>
        <dbReference type="SAM" id="MobiDB-lite"/>
    </source>
</evidence>
<dbReference type="GO" id="GO:0000160">
    <property type="term" value="P:phosphorelay signal transduction system"/>
    <property type="evidence" value="ECO:0007669"/>
    <property type="project" value="UniProtKB-KW"/>
</dbReference>
<evidence type="ECO:0000256" key="4">
    <source>
        <dbReference type="ARBA" id="ARBA00022777"/>
    </source>
</evidence>
<keyword evidence="4" id="KW-0418">Kinase</keyword>
<feature type="domain" description="Histidine kinase" evidence="8">
    <location>
        <begin position="658"/>
        <end position="745"/>
    </location>
</feature>
<evidence type="ECO:0000256" key="1">
    <source>
        <dbReference type="ARBA" id="ARBA00000085"/>
    </source>
</evidence>
<feature type="transmembrane region" description="Helical" evidence="7">
    <location>
        <begin position="388"/>
        <end position="408"/>
    </location>
</feature>
<dbReference type="PROSITE" id="PS50109">
    <property type="entry name" value="HIS_KIN"/>
    <property type="match status" value="1"/>
</dbReference>
<keyword evidence="7" id="KW-0472">Membrane</keyword>
<dbReference type="AlphaFoldDB" id="A0A480AP67"/>
<feature type="transmembrane region" description="Helical" evidence="7">
    <location>
        <begin position="291"/>
        <end position="312"/>
    </location>
</feature>
<reference evidence="10" key="1">
    <citation type="submission" date="2019-03" db="EMBL/GenBank/DDBJ databases">
        <title>Aquabacterium pictum sp.nov., the first bacteriochlorophyll a-containing freshwater bacterium in the genus Aquabacterium of the class Betaproteobacteria.</title>
        <authorList>
            <person name="Hirose S."/>
            <person name="Tank M."/>
            <person name="Hara E."/>
            <person name="Tamaki H."/>
            <person name="Takaichi S."/>
            <person name="Haruta S."/>
            <person name="Hanada S."/>
        </authorList>
    </citation>
    <scope>NUCLEOTIDE SEQUENCE [LARGE SCALE GENOMIC DNA]</scope>
    <source>
        <strain evidence="10">W35</strain>
    </source>
</reference>